<gene>
    <name evidence="2" type="ORF">SAMN02194393_02568</name>
</gene>
<dbReference type="PANTHER" id="PTHR42695">
    <property type="entry name" value="GLUTAMINE AMIDOTRANSFERASE YLR126C-RELATED"/>
    <property type="match status" value="1"/>
</dbReference>
<dbReference type="Gene3D" id="3.40.50.880">
    <property type="match status" value="1"/>
</dbReference>
<dbReference type="Proteomes" id="UP000190285">
    <property type="component" value="Unassembled WGS sequence"/>
</dbReference>
<proteinExistence type="predicted"/>
<dbReference type="PROSITE" id="PS51273">
    <property type="entry name" value="GATASE_TYPE_1"/>
    <property type="match status" value="1"/>
</dbReference>
<sequence length="236" mass="26588">MKKLLIIKNGSFNPGIIEKYGDFEDYFLKGLGLRKDEVLICGAYLQEPFPDIECIKAIILTGSISNVTENNQWSINLTNWLQGVFDKPIPILGVCYGHQLLAHAMGGVVDYHPEGMEVGTVNIKLTENGKKDPLMGVLEDEFLAHVVHSQTVVTLPQKAKLLAGNDFESHHAFVVDDKIWGVQFHPEFTGDIMHEVVEGLKEKKDREYDIDAIHRSIKENSTGEILIKRFWELSNS</sequence>
<dbReference type="NCBIfam" id="NF006562">
    <property type="entry name" value="PRK09065.1"/>
    <property type="match status" value="1"/>
</dbReference>
<dbReference type="EMBL" id="FUZT01000006">
    <property type="protein sequence ID" value="SKC72128.1"/>
    <property type="molecule type" value="Genomic_DNA"/>
</dbReference>
<dbReference type="PANTHER" id="PTHR42695:SF5">
    <property type="entry name" value="GLUTAMINE AMIDOTRANSFERASE YLR126C-RELATED"/>
    <property type="match status" value="1"/>
</dbReference>
<evidence type="ECO:0000313" key="3">
    <source>
        <dbReference type="Proteomes" id="UP000190285"/>
    </source>
</evidence>
<dbReference type="InterPro" id="IPR044992">
    <property type="entry name" value="ChyE-like"/>
</dbReference>
<protein>
    <submittedName>
        <fullName evidence="2">GMP synthase (Glutamine-hydrolysing)</fullName>
    </submittedName>
</protein>
<dbReference type="InterPro" id="IPR017926">
    <property type="entry name" value="GATASE"/>
</dbReference>
<dbReference type="OrthoDB" id="9813383at2"/>
<evidence type="ECO:0000259" key="1">
    <source>
        <dbReference type="Pfam" id="PF00117"/>
    </source>
</evidence>
<accession>A0A1T5L9P3</accession>
<dbReference type="CDD" id="cd01741">
    <property type="entry name" value="GATase1_1"/>
    <property type="match status" value="1"/>
</dbReference>
<dbReference type="GO" id="GO:0005829">
    <property type="term" value="C:cytosol"/>
    <property type="evidence" value="ECO:0007669"/>
    <property type="project" value="TreeGrafter"/>
</dbReference>
<dbReference type="SUPFAM" id="SSF52317">
    <property type="entry name" value="Class I glutamine amidotransferase-like"/>
    <property type="match status" value="1"/>
</dbReference>
<name>A0A1T5L9P3_9FIRM</name>
<dbReference type="InterPro" id="IPR029062">
    <property type="entry name" value="Class_I_gatase-like"/>
</dbReference>
<dbReference type="AlphaFoldDB" id="A0A1T5L9P3"/>
<reference evidence="2 3" key="1">
    <citation type="submission" date="2017-02" db="EMBL/GenBank/DDBJ databases">
        <authorList>
            <person name="Peterson S.W."/>
        </authorList>
    </citation>
    <scope>NUCLEOTIDE SEQUENCE [LARGE SCALE GENOMIC DNA]</scope>
    <source>
        <strain evidence="2 3">M1</strain>
    </source>
</reference>
<evidence type="ECO:0000313" key="2">
    <source>
        <dbReference type="EMBL" id="SKC72128.1"/>
    </source>
</evidence>
<keyword evidence="3" id="KW-1185">Reference proteome</keyword>
<organism evidence="2 3">
    <name type="scientific">Maledivibacter halophilus</name>
    <dbReference type="NCBI Taxonomy" id="36842"/>
    <lineage>
        <taxon>Bacteria</taxon>
        <taxon>Bacillati</taxon>
        <taxon>Bacillota</taxon>
        <taxon>Clostridia</taxon>
        <taxon>Peptostreptococcales</taxon>
        <taxon>Caminicellaceae</taxon>
        <taxon>Maledivibacter</taxon>
    </lineage>
</organism>
<dbReference type="RefSeq" id="WP_079492080.1">
    <property type="nucleotide sequence ID" value="NZ_FUZT01000006.1"/>
</dbReference>
<dbReference type="STRING" id="36842.SAMN02194393_02568"/>
<feature type="domain" description="Glutamine amidotransferase" evidence="1">
    <location>
        <begin position="55"/>
        <end position="190"/>
    </location>
</feature>
<dbReference type="Pfam" id="PF00117">
    <property type="entry name" value="GATase"/>
    <property type="match status" value="1"/>
</dbReference>